<reference evidence="4" key="1">
    <citation type="submission" date="2016-06" db="EMBL/GenBank/DDBJ databases">
        <authorList>
            <person name="Varghese N."/>
            <person name="Submissions Spin"/>
        </authorList>
    </citation>
    <scope>NUCLEOTIDE SEQUENCE [LARGE SCALE GENOMIC DNA]</scope>
    <source>
        <strain evidence="4">DSM 45160</strain>
    </source>
</reference>
<feature type="compositionally biased region" description="Low complexity" evidence="1">
    <location>
        <begin position="11"/>
        <end position="76"/>
    </location>
</feature>
<accession>A0A1C4UES8</accession>
<protein>
    <submittedName>
        <fullName evidence="3">Uncharacterized protein</fullName>
    </submittedName>
</protein>
<sequence length="252" mass="24680">MPEQVAPPSAPDAAAPQPAVETPQPTPAQPETAKPAGAAPDAAAPTTSGPDASAPTTNAPDASAPTTNAPDASAPSTPAPSTPAPSTPAPNAAAPSAPAPDAAAPNTIAPGEGAPDVAKPEAEKSGGKKALGIIGAILAVVVIAGLKFGIASAIGNYFNKDETADAKAGDCIAELPEVTGTKQKKVDGAKVVSCTSTDAAYTVVGRVNDQSQAQAQAGTACDQFFKQGEEGYVFSSIEPGKTGYVLCLTKKA</sequence>
<evidence type="ECO:0000313" key="4">
    <source>
        <dbReference type="Proteomes" id="UP000198224"/>
    </source>
</evidence>
<proteinExistence type="predicted"/>
<name>A0A1C4UES8_9ACTN</name>
<dbReference type="AlphaFoldDB" id="A0A1C4UES8"/>
<dbReference type="EMBL" id="LT607409">
    <property type="protein sequence ID" value="SCE70169.1"/>
    <property type="molecule type" value="Genomic_DNA"/>
</dbReference>
<evidence type="ECO:0000313" key="3">
    <source>
        <dbReference type="EMBL" id="SCE70169.1"/>
    </source>
</evidence>
<keyword evidence="2" id="KW-0472">Membrane</keyword>
<organism evidence="3 4">
    <name type="scientific">Micromonospora chokoriensis</name>
    <dbReference type="NCBI Taxonomy" id="356851"/>
    <lineage>
        <taxon>Bacteria</taxon>
        <taxon>Bacillati</taxon>
        <taxon>Actinomycetota</taxon>
        <taxon>Actinomycetes</taxon>
        <taxon>Micromonosporales</taxon>
        <taxon>Micromonosporaceae</taxon>
        <taxon>Micromonospora</taxon>
    </lineage>
</organism>
<keyword evidence="4" id="KW-1185">Reference proteome</keyword>
<gene>
    <name evidence="3" type="ORF">GA0070612_0350</name>
</gene>
<dbReference type="RefSeq" id="WP_157742399.1">
    <property type="nucleotide sequence ID" value="NZ_LT607409.1"/>
</dbReference>
<feature type="region of interest" description="Disordered" evidence="1">
    <location>
        <begin position="1"/>
        <end position="123"/>
    </location>
</feature>
<dbReference type="Proteomes" id="UP000198224">
    <property type="component" value="Chromosome I"/>
</dbReference>
<keyword evidence="2" id="KW-0812">Transmembrane</keyword>
<evidence type="ECO:0000256" key="1">
    <source>
        <dbReference type="SAM" id="MobiDB-lite"/>
    </source>
</evidence>
<keyword evidence="2" id="KW-1133">Transmembrane helix</keyword>
<feature type="compositionally biased region" description="Low complexity" evidence="1">
    <location>
        <begin position="89"/>
        <end position="107"/>
    </location>
</feature>
<feature type="compositionally biased region" description="Pro residues" evidence="1">
    <location>
        <begin position="77"/>
        <end position="88"/>
    </location>
</feature>
<feature type="transmembrane region" description="Helical" evidence="2">
    <location>
        <begin position="130"/>
        <end position="150"/>
    </location>
</feature>
<evidence type="ECO:0000256" key="2">
    <source>
        <dbReference type="SAM" id="Phobius"/>
    </source>
</evidence>